<evidence type="ECO:0000313" key="3">
    <source>
        <dbReference type="Proteomes" id="UP000231134"/>
    </source>
</evidence>
<evidence type="ECO:0000256" key="1">
    <source>
        <dbReference type="SAM" id="MobiDB-lite"/>
    </source>
</evidence>
<gene>
    <name evidence="2" type="ORF">BGX16_0409</name>
</gene>
<reference evidence="2 3" key="1">
    <citation type="submission" date="2017-11" db="EMBL/GenBank/DDBJ databases">
        <title>Animal gut microbial communities from fecal samples from Wisconsin, USA.</title>
        <authorList>
            <person name="Neumann A."/>
        </authorList>
    </citation>
    <scope>NUCLEOTIDE SEQUENCE [LARGE SCALE GENOMIC DNA]</scope>
    <source>
        <strain evidence="2 3">UWS3</strain>
    </source>
</reference>
<evidence type="ECO:0000313" key="2">
    <source>
        <dbReference type="EMBL" id="PJJ40483.1"/>
    </source>
</evidence>
<protein>
    <submittedName>
        <fullName evidence="2">Uncharacterized protein</fullName>
    </submittedName>
</protein>
<name>A0A2M9A4B5_9BACT</name>
<sequence length="66" mass="7643">MSWECRYLDETHCNKRNKECNPGDRGCVLEGRFFFPFDETKNKSKHSAQTTKKSATKTAESKPVNE</sequence>
<feature type="region of interest" description="Disordered" evidence="1">
    <location>
        <begin position="40"/>
        <end position="66"/>
    </location>
</feature>
<feature type="compositionally biased region" description="Low complexity" evidence="1">
    <location>
        <begin position="47"/>
        <end position="58"/>
    </location>
</feature>
<dbReference type="Proteomes" id="UP000231134">
    <property type="component" value="Unassembled WGS sequence"/>
</dbReference>
<dbReference type="RefSeq" id="WP_100424557.1">
    <property type="nucleotide sequence ID" value="NZ_JAQXKX010000038.1"/>
</dbReference>
<dbReference type="AlphaFoldDB" id="A0A2M9A4B5"/>
<organism evidence="2 3">
    <name type="scientific">Hallerella succinigenes</name>
    <dbReference type="NCBI Taxonomy" id="1896222"/>
    <lineage>
        <taxon>Bacteria</taxon>
        <taxon>Pseudomonadati</taxon>
        <taxon>Fibrobacterota</taxon>
        <taxon>Fibrobacteria</taxon>
        <taxon>Fibrobacterales</taxon>
        <taxon>Fibrobacteraceae</taxon>
        <taxon>Hallerella</taxon>
    </lineage>
</organism>
<dbReference type="EMBL" id="PGEX01000001">
    <property type="protein sequence ID" value="PJJ40483.1"/>
    <property type="molecule type" value="Genomic_DNA"/>
</dbReference>
<accession>A0A2M9A4B5</accession>
<keyword evidence="3" id="KW-1185">Reference proteome</keyword>
<dbReference type="OrthoDB" id="9807633at2"/>
<comment type="caution">
    <text evidence="2">The sequence shown here is derived from an EMBL/GenBank/DDBJ whole genome shotgun (WGS) entry which is preliminary data.</text>
</comment>
<proteinExistence type="predicted"/>